<dbReference type="EMBL" id="KQ001665">
    <property type="protein sequence ID" value="KJP88130.1"/>
    <property type="molecule type" value="Genomic_DNA"/>
</dbReference>
<gene>
    <name evidence="1" type="ORF">AK88_02247</name>
</gene>
<dbReference type="AlphaFoldDB" id="A0A0D9QM44"/>
<name>A0A0D9QM44_PLAFR</name>
<dbReference type="OMA" id="VHRMTVY"/>
<evidence type="ECO:0000313" key="2">
    <source>
        <dbReference type="Proteomes" id="UP000054561"/>
    </source>
</evidence>
<proteinExistence type="predicted"/>
<sequence length="126" mass="15406">MMRKLLRINPAQLCNRSTQFCKYLTTAKSETTINENFLNELTSDGYKSWEYYIKGINPDYAPRKEMYNFLTEKKINVYRMTVYEIECFTKWLQMRKLYGNQFPRFPYEVTFEDKINQLQEKYPLQE</sequence>
<dbReference type="OrthoDB" id="333425at2759"/>
<organism evidence="1 2">
    <name type="scientific">Plasmodium fragile</name>
    <dbReference type="NCBI Taxonomy" id="5857"/>
    <lineage>
        <taxon>Eukaryota</taxon>
        <taxon>Sar</taxon>
        <taxon>Alveolata</taxon>
        <taxon>Apicomplexa</taxon>
        <taxon>Aconoidasida</taxon>
        <taxon>Haemosporida</taxon>
        <taxon>Plasmodiidae</taxon>
        <taxon>Plasmodium</taxon>
        <taxon>Plasmodium (Plasmodium)</taxon>
    </lineage>
</organism>
<keyword evidence="2" id="KW-1185">Reference proteome</keyword>
<protein>
    <submittedName>
        <fullName evidence="1">Uncharacterized protein</fullName>
    </submittedName>
</protein>
<dbReference type="RefSeq" id="XP_012335301.1">
    <property type="nucleotide sequence ID" value="XM_012479878.1"/>
</dbReference>
<dbReference type="GeneID" id="24267561"/>
<dbReference type="Proteomes" id="UP000054561">
    <property type="component" value="Unassembled WGS sequence"/>
</dbReference>
<reference evidence="1 2" key="1">
    <citation type="submission" date="2014-03" db="EMBL/GenBank/DDBJ databases">
        <title>The Genome Sequence of Plasmodium fragile nilgiri.</title>
        <authorList>
            <consortium name="The Broad Institute Genomics Platform"/>
            <consortium name="The Broad Institute Genome Sequencing Center for Infectious Disease"/>
            <person name="Neafsey D."/>
            <person name="Duraisingh M."/>
            <person name="Young S.K."/>
            <person name="Zeng Q."/>
            <person name="Gargeya S."/>
            <person name="Abouelleil A."/>
            <person name="Alvarado L."/>
            <person name="Chapman S.B."/>
            <person name="Gainer-Dewar J."/>
            <person name="Goldberg J."/>
            <person name="Griggs A."/>
            <person name="Gujja S."/>
            <person name="Hansen M."/>
            <person name="Howarth C."/>
            <person name="Imamovic A."/>
            <person name="Larimer J."/>
            <person name="Pearson M."/>
            <person name="Poon T.W."/>
            <person name="Priest M."/>
            <person name="Roberts A."/>
            <person name="Saif S."/>
            <person name="Shea T."/>
            <person name="Sykes S."/>
            <person name="Wortman J."/>
            <person name="Nusbaum C."/>
            <person name="Birren B."/>
        </authorList>
    </citation>
    <scope>NUCLEOTIDE SEQUENCE [LARGE SCALE GENOMIC DNA]</scope>
    <source>
        <strain evidence="2">nilgiri</strain>
    </source>
</reference>
<dbReference type="VEuPathDB" id="PlasmoDB:AK88_02247"/>
<evidence type="ECO:0000313" key="1">
    <source>
        <dbReference type="EMBL" id="KJP88130.1"/>
    </source>
</evidence>
<accession>A0A0D9QM44</accession>